<accession>A0ABN1F8L5</accession>
<evidence type="ECO:0000313" key="2">
    <source>
        <dbReference type="Proteomes" id="UP001501588"/>
    </source>
</evidence>
<organism evidence="1 2">
    <name type="scientific">Craurococcus roseus</name>
    <dbReference type="NCBI Taxonomy" id="77585"/>
    <lineage>
        <taxon>Bacteria</taxon>
        <taxon>Pseudomonadati</taxon>
        <taxon>Pseudomonadota</taxon>
        <taxon>Alphaproteobacteria</taxon>
        <taxon>Acetobacterales</taxon>
        <taxon>Acetobacteraceae</taxon>
        <taxon>Craurococcus</taxon>
    </lineage>
</organism>
<proteinExistence type="predicted"/>
<protein>
    <submittedName>
        <fullName evidence="1">Uncharacterized protein</fullName>
    </submittedName>
</protein>
<evidence type="ECO:0000313" key="1">
    <source>
        <dbReference type="EMBL" id="GAA0585188.1"/>
    </source>
</evidence>
<gene>
    <name evidence="1" type="ORF">GCM10009416_24430</name>
</gene>
<keyword evidence="2" id="KW-1185">Reference proteome</keyword>
<dbReference type="Proteomes" id="UP001501588">
    <property type="component" value="Unassembled WGS sequence"/>
</dbReference>
<comment type="caution">
    <text evidence="1">The sequence shown here is derived from an EMBL/GenBank/DDBJ whole genome shotgun (WGS) entry which is preliminary data.</text>
</comment>
<sequence>MQSAGALATMIAAAPPGRAVRDPAASRPRVPGHARFLAVSAPIPVRPRADGQPG</sequence>
<name>A0ABN1F8L5_9PROT</name>
<dbReference type="EMBL" id="BAAAFZ010000030">
    <property type="protein sequence ID" value="GAA0585188.1"/>
    <property type="molecule type" value="Genomic_DNA"/>
</dbReference>
<reference evidence="1 2" key="1">
    <citation type="journal article" date="2019" name="Int. J. Syst. Evol. Microbiol.">
        <title>The Global Catalogue of Microorganisms (GCM) 10K type strain sequencing project: providing services to taxonomists for standard genome sequencing and annotation.</title>
        <authorList>
            <consortium name="The Broad Institute Genomics Platform"/>
            <consortium name="The Broad Institute Genome Sequencing Center for Infectious Disease"/>
            <person name="Wu L."/>
            <person name="Ma J."/>
        </authorList>
    </citation>
    <scope>NUCLEOTIDE SEQUENCE [LARGE SCALE GENOMIC DNA]</scope>
    <source>
        <strain evidence="1 2">JCM 9933</strain>
    </source>
</reference>